<dbReference type="InterPro" id="IPR001753">
    <property type="entry name" value="Enoyl-CoA_hydra/iso"/>
</dbReference>
<organism evidence="1">
    <name type="scientific">hydrothermal vent metagenome</name>
    <dbReference type="NCBI Taxonomy" id="652676"/>
    <lineage>
        <taxon>unclassified sequences</taxon>
        <taxon>metagenomes</taxon>
        <taxon>ecological metagenomes</taxon>
    </lineage>
</organism>
<dbReference type="Pfam" id="PF00378">
    <property type="entry name" value="ECH_1"/>
    <property type="match status" value="1"/>
</dbReference>
<proteinExistence type="predicted"/>
<protein>
    <submittedName>
        <fullName evidence="1">Enoyl-CoA hydratase</fullName>
        <ecNumber evidence="1">4.2.1.17</ecNumber>
    </submittedName>
</protein>
<dbReference type="GO" id="GO:0004300">
    <property type="term" value="F:enoyl-CoA hydratase activity"/>
    <property type="evidence" value="ECO:0007669"/>
    <property type="project" value="UniProtKB-EC"/>
</dbReference>
<dbReference type="Gene3D" id="3.90.226.10">
    <property type="entry name" value="2-enoyl-CoA Hydratase, Chain A, domain 1"/>
    <property type="match status" value="1"/>
</dbReference>
<reference evidence="1" key="1">
    <citation type="submission" date="2015-10" db="EMBL/GenBank/DDBJ databases">
        <authorList>
            <person name="Gilbert D.G."/>
        </authorList>
    </citation>
    <scope>NUCLEOTIDE SEQUENCE</scope>
</reference>
<dbReference type="AlphaFoldDB" id="A0A160TTB4"/>
<gene>
    <name evidence="1" type="ORF">MGWOODY_XGa236</name>
</gene>
<dbReference type="EC" id="4.2.1.17" evidence="1"/>
<keyword evidence="1" id="KW-0456">Lyase</keyword>
<sequence>MVEQIGLQNARKMILLGERYGASDAVELGFSWQIAEDDEVTPLARSLAQQIAVLPAGPVKNLKQALRESPTADLESAMALETEATLEGFLDPLSADRVRDRLS</sequence>
<dbReference type="InterPro" id="IPR029045">
    <property type="entry name" value="ClpP/crotonase-like_dom_sf"/>
</dbReference>
<dbReference type="SUPFAM" id="SSF52096">
    <property type="entry name" value="ClpP/crotonase"/>
    <property type="match status" value="1"/>
</dbReference>
<evidence type="ECO:0000313" key="1">
    <source>
        <dbReference type="EMBL" id="CUS50992.1"/>
    </source>
</evidence>
<name>A0A160TTB4_9ZZZZ</name>
<dbReference type="EMBL" id="CZRL01000051">
    <property type="protein sequence ID" value="CUS50992.1"/>
    <property type="molecule type" value="Genomic_DNA"/>
</dbReference>
<accession>A0A160TTB4</accession>